<dbReference type="Proteomes" id="UP000325434">
    <property type="component" value="Unassembled WGS sequence"/>
</dbReference>
<reference evidence="1" key="1">
    <citation type="submission" date="2019-04" db="EMBL/GenBank/DDBJ databases">
        <title>Friends and foes A comparative genomics study of 23 Aspergillus species from section Flavi.</title>
        <authorList>
            <consortium name="DOE Joint Genome Institute"/>
            <person name="Kjaerbolling I."/>
            <person name="Vesth T."/>
            <person name="Frisvad J.C."/>
            <person name="Nybo J.L."/>
            <person name="Theobald S."/>
            <person name="Kildgaard S."/>
            <person name="Isbrandt T."/>
            <person name="Kuo A."/>
            <person name="Sato A."/>
            <person name="Lyhne E.K."/>
            <person name="Kogle M.E."/>
            <person name="Wiebenga A."/>
            <person name="Kun R.S."/>
            <person name="Lubbers R.J."/>
            <person name="Makela M.R."/>
            <person name="Barry K."/>
            <person name="Chovatia M."/>
            <person name="Clum A."/>
            <person name="Daum C."/>
            <person name="Haridas S."/>
            <person name="He G."/>
            <person name="LaButti K."/>
            <person name="Lipzen A."/>
            <person name="Mondo S."/>
            <person name="Riley R."/>
            <person name="Salamov A."/>
            <person name="Simmons B.A."/>
            <person name="Magnuson J.K."/>
            <person name="Henrissat B."/>
            <person name="Mortensen U.H."/>
            <person name="Larsen T.O."/>
            <person name="Devries R.P."/>
            <person name="Grigoriev I.V."/>
            <person name="Machida M."/>
            <person name="Baker S.E."/>
            <person name="Andersen M.R."/>
        </authorList>
    </citation>
    <scope>NUCLEOTIDE SEQUENCE [LARGE SCALE GENOMIC DNA]</scope>
    <source>
        <strain evidence="1">CBS 121.62</strain>
    </source>
</reference>
<dbReference type="AlphaFoldDB" id="A0A5N6GY98"/>
<name>A0A5N6GY98_ASPFL</name>
<proteinExistence type="predicted"/>
<organism evidence="1">
    <name type="scientific">Aspergillus flavus</name>
    <dbReference type="NCBI Taxonomy" id="5059"/>
    <lineage>
        <taxon>Eukaryota</taxon>
        <taxon>Fungi</taxon>
        <taxon>Dikarya</taxon>
        <taxon>Ascomycota</taxon>
        <taxon>Pezizomycotina</taxon>
        <taxon>Eurotiomycetes</taxon>
        <taxon>Eurotiomycetidae</taxon>
        <taxon>Eurotiales</taxon>
        <taxon>Aspergillaceae</taxon>
        <taxon>Aspergillus</taxon>
        <taxon>Aspergillus subgen. Circumdati</taxon>
    </lineage>
</organism>
<sequence>MTRRFICTHCGKGFEEVTHVGTAVRSTYPSTGRWVLNAHGDNASRPQILVRVLNRARSQNPLIGRDTCNTILSSLQGSCNGGPGSLWSPRQRPRNPGCYYMPPRRSLVTIKELLIYEAKASTTLLTAQTVPGASDQRIKTFMTQVHRLKRSAIKQDFRRLYSTKRVART</sequence>
<dbReference type="EMBL" id="ML734595">
    <property type="protein sequence ID" value="KAB8246915.1"/>
    <property type="molecule type" value="Genomic_DNA"/>
</dbReference>
<gene>
    <name evidence="1" type="ORF">BDV35DRAFT_215458</name>
</gene>
<protein>
    <submittedName>
        <fullName evidence="1">Uncharacterized protein</fullName>
    </submittedName>
</protein>
<evidence type="ECO:0000313" key="1">
    <source>
        <dbReference type="EMBL" id="KAB8246915.1"/>
    </source>
</evidence>
<accession>A0A5N6GY98</accession>